<evidence type="ECO:0000313" key="1">
    <source>
        <dbReference type="EMBL" id="KAJ8677173.1"/>
    </source>
</evidence>
<comment type="caution">
    <text evidence="1">The sequence shown here is derived from an EMBL/GenBank/DDBJ whole genome shotgun (WGS) entry which is preliminary data.</text>
</comment>
<accession>A0ACC2P234</accession>
<evidence type="ECO:0000313" key="2">
    <source>
        <dbReference type="Proteomes" id="UP001239111"/>
    </source>
</evidence>
<name>A0ACC2P234_9HYME</name>
<gene>
    <name evidence="1" type="ORF">QAD02_012960</name>
</gene>
<dbReference type="EMBL" id="CM056742">
    <property type="protein sequence ID" value="KAJ8677173.1"/>
    <property type="molecule type" value="Genomic_DNA"/>
</dbReference>
<dbReference type="Proteomes" id="UP001239111">
    <property type="component" value="Chromosome 2"/>
</dbReference>
<organism evidence="1 2">
    <name type="scientific">Eretmocerus hayati</name>
    <dbReference type="NCBI Taxonomy" id="131215"/>
    <lineage>
        <taxon>Eukaryota</taxon>
        <taxon>Metazoa</taxon>
        <taxon>Ecdysozoa</taxon>
        <taxon>Arthropoda</taxon>
        <taxon>Hexapoda</taxon>
        <taxon>Insecta</taxon>
        <taxon>Pterygota</taxon>
        <taxon>Neoptera</taxon>
        <taxon>Endopterygota</taxon>
        <taxon>Hymenoptera</taxon>
        <taxon>Apocrita</taxon>
        <taxon>Proctotrupomorpha</taxon>
        <taxon>Chalcidoidea</taxon>
        <taxon>Aphelinidae</taxon>
        <taxon>Aphelininae</taxon>
        <taxon>Eretmocerus</taxon>
    </lineage>
</organism>
<sequence length="175" mass="19535">MFPQSQDSNISGAVNGTIPKEFPDHNYNSNLKPTKRLIDSLLKENSENIESQSLVEQKKPTSLNPLGIFTSPWLPTQSQPPNSHSVQEDMMVDELSNMNNTPPPSTPNPISSSELPQDSSADDTRSVTSDSSTLTISHPIDMYPRNNFHFQLFSEFLIPPHNIHVKHIICWKAVG</sequence>
<reference evidence="1" key="1">
    <citation type="submission" date="2023-04" db="EMBL/GenBank/DDBJ databases">
        <title>A chromosome-level genome assembly of the parasitoid wasp Eretmocerus hayati.</title>
        <authorList>
            <person name="Zhong Y."/>
            <person name="Liu S."/>
            <person name="Liu Y."/>
        </authorList>
    </citation>
    <scope>NUCLEOTIDE SEQUENCE</scope>
    <source>
        <strain evidence="1">ZJU_SS_LIU_2023</strain>
    </source>
</reference>
<protein>
    <submittedName>
        <fullName evidence="1">Uncharacterized protein</fullName>
    </submittedName>
</protein>
<keyword evidence="2" id="KW-1185">Reference proteome</keyword>
<proteinExistence type="predicted"/>